<accession>A0A382TFM3</accession>
<name>A0A382TFM3_9ZZZZ</name>
<feature type="non-terminal residue" evidence="1">
    <location>
        <position position="34"/>
    </location>
</feature>
<organism evidence="1">
    <name type="scientific">marine metagenome</name>
    <dbReference type="NCBI Taxonomy" id="408172"/>
    <lineage>
        <taxon>unclassified sequences</taxon>
        <taxon>metagenomes</taxon>
        <taxon>ecological metagenomes</taxon>
    </lineage>
</organism>
<feature type="non-terminal residue" evidence="1">
    <location>
        <position position="1"/>
    </location>
</feature>
<proteinExistence type="predicted"/>
<gene>
    <name evidence="1" type="ORF">METZ01_LOCUS373042</name>
</gene>
<reference evidence="1" key="1">
    <citation type="submission" date="2018-05" db="EMBL/GenBank/DDBJ databases">
        <authorList>
            <person name="Lanie J.A."/>
            <person name="Ng W.-L."/>
            <person name="Kazmierczak K.M."/>
            <person name="Andrzejewski T.M."/>
            <person name="Davidsen T.M."/>
            <person name="Wayne K.J."/>
            <person name="Tettelin H."/>
            <person name="Glass J.I."/>
            <person name="Rusch D."/>
            <person name="Podicherti R."/>
            <person name="Tsui H.-C.T."/>
            <person name="Winkler M.E."/>
        </authorList>
    </citation>
    <scope>NUCLEOTIDE SEQUENCE</scope>
</reference>
<protein>
    <submittedName>
        <fullName evidence="1">Uncharacterized protein</fullName>
    </submittedName>
</protein>
<sequence length="34" mass="4085">KYELDRWLYSAVSCKRYGRSLCFNTTDVQIRKAL</sequence>
<evidence type="ECO:0000313" key="1">
    <source>
        <dbReference type="EMBL" id="SVD20188.1"/>
    </source>
</evidence>
<dbReference type="AlphaFoldDB" id="A0A382TFM3"/>
<dbReference type="EMBL" id="UINC01135809">
    <property type="protein sequence ID" value="SVD20188.1"/>
    <property type="molecule type" value="Genomic_DNA"/>
</dbReference>